<accession>A0A6A7BYV4</accession>
<organism evidence="1 2">
    <name type="scientific">Piedraia hortae CBS 480.64</name>
    <dbReference type="NCBI Taxonomy" id="1314780"/>
    <lineage>
        <taxon>Eukaryota</taxon>
        <taxon>Fungi</taxon>
        <taxon>Dikarya</taxon>
        <taxon>Ascomycota</taxon>
        <taxon>Pezizomycotina</taxon>
        <taxon>Dothideomycetes</taxon>
        <taxon>Dothideomycetidae</taxon>
        <taxon>Capnodiales</taxon>
        <taxon>Piedraiaceae</taxon>
        <taxon>Piedraia</taxon>
    </lineage>
</organism>
<name>A0A6A7BYV4_9PEZI</name>
<keyword evidence="2" id="KW-1185">Reference proteome</keyword>
<reference evidence="1" key="1">
    <citation type="journal article" date="2020" name="Stud. Mycol.">
        <title>101 Dothideomycetes genomes: a test case for predicting lifestyles and emergence of pathogens.</title>
        <authorList>
            <person name="Haridas S."/>
            <person name="Albert R."/>
            <person name="Binder M."/>
            <person name="Bloem J."/>
            <person name="Labutti K."/>
            <person name="Salamov A."/>
            <person name="Andreopoulos B."/>
            <person name="Baker S."/>
            <person name="Barry K."/>
            <person name="Bills G."/>
            <person name="Bluhm B."/>
            <person name="Cannon C."/>
            <person name="Castanera R."/>
            <person name="Culley D."/>
            <person name="Daum C."/>
            <person name="Ezra D."/>
            <person name="Gonzalez J."/>
            <person name="Henrissat B."/>
            <person name="Kuo A."/>
            <person name="Liang C."/>
            <person name="Lipzen A."/>
            <person name="Lutzoni F."/>
            <person name="Magnuson J."/>
            <person name="Mondo S."/>
            <person name="Nolan M."/>
            <person name="Ohm R."/>
            <person name="Pangilinan J."/>
            <person name="Park H.-J."/>
            <person name="Ramirez L."/>
            <person name="Alfaro M."/>
            <person name="Sun H."/>
            <person name="Tritt A."/>
            <person name="Yoshinaga Y."/>
            <person name="Zwiers L.-H."/>
            <person name="Turgeon B."/>
            <person name="Goodwin S."/>
            <person name="Spatafora J."/>
            <person name="Crous P."/>
            <person name="Grigoriev I."/>
        </authorList>
    </citation>
    <scope>NUCLEOTIDE SEQUENCE</scope>
    <source>
        <strain evidence="1">CBS 480.64</strain>
    </source>
</reference>
<dbReference type="AlphaFoldDB" id="A0A6A7BYV4"/>
<protein>
    <submittedName>
        <fullName evidence="1">Uncharacterized protein</fullName>
    </submittedName>
</protein>
<evidence type="ECO:0000313" key="1">
    <source>
        <dbReference type="EMBL" id="KAF2860410.1"/>
    </source>
</evidence>
<proteinExistence type="predicted"/>
<dbReference type="Proteomes" id="UP000799421">
    <property type="component" value="Unassembled WGS sequence"/>
</dbReference>
<evidence type="ECO:0000313" key="2">
    <source>
        <dbReference type="Proteomes" id="UP000799421"/>
    </source>
</evidence>
<dbReference type="EMBL" id="MU005982">
    <property type="protein sequence ID" value="KAF2860410.1"/>
    <property type="molecule type" value="Genomic_DNA"/>
</dbReference>
<sequence length="91" mass="9737">MLTSSAARTAAATYFEIALPCTNSLLLSAVAFCNQSKVLALIEERPAFLTCSRVTLDSHCSSAFPDPGLSVVPPSLLHFLTFNAFCKPSQK</sequence>
<gene>
    <name evidence="1" type="ORF">K470DRAFT_258004</name>
</gene>